<accession>A0A1M6MN99</accession>
<proteinExistence type="predicted"/>
<dbReference type="AlphaFoldDB" id="A0A1M6MN99"/>
<organism evidence="3 4">
    <name type="scientific">Desulfofundulus thermosubterraneus DSM 16057</name>
    <dbReference type="NCBI Taxonomy" id="1121432"/>
    <lineage>
        <taxon>Bacteria</taxon>
        <taxon>Bacillati</taxon>
        <taxon>Bacillota</taxon>
        <taxon>Clostridia</taxon>
        <taxon>Eubacteriales</taxon>
        <taxon>Peptococcaceae</taxon>
        <taxon>Desulfofundulus</taxon>
    </lineage>
</organism>
<feature type="compositionally biased region" description="Polar residues" evidence="2">
    <location>
        <begin position="11"/>
        <end position="26"/>
    </location>
</feature>
<sequence>MRISVIIGHPEQSQFHKSRNCSSKAEQVSAAEDKKYKQGDELPSELASREKRLAKIREAKAALESQAQARKEKCSFVEC</sequence>
<evidence type="ECO:0000256" key="2">
    <source>
        <dbReference type="SAM" id="MobiDB-lite"/>
    </source>
</evidence>
<evidence type="ECO:0000313" key="4">
    <source>
        <dbReference type="Proteomes" id="UP000184529"/>
    </source>
</evidence>
<protein>
    <recommendedName>
        <fullName evidence="5">Transposase</fullName>
    </recommendedName>
</protein>
<name>A0A1M6MN99_9FIRM</name>
<reference evidence="4" key="1">
    <citation type="submission" date="2016-11" db="EMBL/GenBank/DDBJ databases">
        <authorList>
            <person name="Varghese N."/>
            <person name="Submissions S."/>
        </authorList>
    </citation>
    <scope>NUCLEOTIDE SEQUENCE [LARGE SCALE GENOMIC DNA]</scope>
    <source>
        <strain evidence="4">DSM 16057</strain>
    </source>
</reference>
<feature type="compositionally biased region" description="Basic and acidic residues" evidence="2">
    <location>
        <begin position="31"/>
        <end position="40"/>
    </location>
</feature>
<dbReference type="STRING" id="1121432.SAMN02745219_03486"/>
<feature type="coiled-coil region" evidence="1">
    <location>
        <begin position="46"/>
        <end position="73"/>
    </location>
</feature>
<feature type="region of interest" description="Disordered" evidence="2">
    <location>
        <begin position="1"/>
        <end position="44"/>
    </location>
</feature>
<dbReference type="OrthoDB" id="9789070at2"/>
<evidence type="ECO:0000313" key="3">
    <source>
        <dbReference type="EMBL" id="SHJ84961.1"/>
    </source>
</evidence>
<evidence type="ECO:0000256" key="1">
    <source>
        <dbReference type="SAM" id="Coils"/>
    </source>
</evidence>
<keyword evidence="1" id="KW-0175">Coiled coil</keyword>
<keyword evidence="4" id="KW-1185">Reference proteome</keyword>
<evidence type="ECO:0008006" key="5">
    <source>
        <dbReference type="Google" id="ProtNLM"/>
    </source>
</evidence>
<dbReference type="EMBL" id="FQZM01000076">
    <property type="protein sequence ID" value="SHJ84961.1"/>
    <property type="molecule type" value="Genomic_DNA"/>
</dbReference>
<dbReference type="Proteomes" id="UP000184529">
    <property type="component" value="Unassembled WGS sequence"/>
</dbReference>
<gene>
    <name evidence="3" type="ORF">SAMN02745219_03486</name>
</gene>